<evidence type="ECO:0000313" key="2">
    <source>
        <dbReference type="Proteomes" id="UP001168694"/>
    </source>
</evidence>
<reference evidence="1" key="1">
    <citation type="submission" date="2023-06" db="EMBL/GenBank/DDBJ databases">
        <title>Draft Genome Sequences of Representative Paenibacillus Polymyxa, Bacillus cereus, Fictibacillus sp., and Brevibacillus agri Strains Isolated from Amazonian Dark Earth.</title>
        <authorList>
            <person name="Pellegrinetti T.A."/>
            <person name="Cunha I.C.M."/>
            <person name="Chaves M.G."/>
            <person name="Freitas A.S."/>
            <person name="Silva A.V.R."/>
            <person name="Tsai S.M."/>
            <person name="Mendes L.W."/>
        </authorList>
    </citation>
    <scope>NUCLEOTIDE SEQUENCE</scope>
    <source>
        <strain evidence="1">CENA-BCM004</strain>
    </source>
</reference>
<gene>
    <name evidence="1" type="ORF">QYF49_03425</name>
</gene>
<dbReference type="PANTHER" id="PTHR42905">
    <property type="entry name" value="PHOSPHOENOLPYRUVATE CARBOXYLASE"/>
    <property type="match status" value="1"/>
</dbReference>
<dbReference type="InterPro" id="IPR015813">
    <property type="entry name" value="Pyrv/PenolPyrv_kinase-like_dom"/>
</dbReference>
<sequence length="264" mass="29087">MDQIKVFNDLHQGEDLLMLGNAWDVLSAILMEKAGFKAIGTTSWGVANTFGLSDGERLEFTKHLNVIKSIVDHVSIPVSADIEAGYGEEPAGIVENVLRTADAGVAGINLEDSLKSQKGLRDMVEHGKILSMIRKALDSRGYHDFYVNARVDTYFQREDPLSETLERARVYTESGASGIFVPGVADEYDIKEMASNISVPLNVLSFPGLTDGRPLKEWGVKRLSFGNAFSDQVIAMMEKTALEVLQTVNTKRLYEGEHYASEPV</sequence>
<organism evidence="1 2">
    <name type="scientific">Fictibacillus terranigra</name>
    <dbReference type="NCBI Taxonomy" id="3058424"/>
    <lineage>
        <taxon>Bacteria</taxon>
        <taxon>Bacillati</taxon>
        <taxon>Bacillota</taxon>
        <taxon>Bacilli</taxon>
        <taxon>Bacillales</taxon>
        <taxon>Fictibacillaceae</taxon>
        <taxon>Fictibacillus</taxon>
    </lineage>
</organism>
<name>A0ABT8E2E9_9BACL</name>
<dbReference type="SUPFAM" id="SSF51621">
    <property type="entry name" value="Phosphoenolpyruvate/pyruvate domain"/>
    <property type="match status" value="1"/>
</dbReference>
<dbReference type="GO" id="GO:0016829">
    <property type="term" value="F:lyase activity"/>
    <property type="evidence" value="ECO:0007669"/>
    <property type="project" value="UniProtKB-KW"/>
</dbReference>
<protein>
    <submittedName>
        <fullName evidence="1">Isocitrate lyase/phosphoenolpyruvate mutase family protein</fullName>
    </submittedName>
</protein>
<accession>A0ABT8E2E9</accession>
<evidence type="ECO:0000313" key="1">
    <source>
        <dbReference type="EMBL" id="MDN4072082.1"/>
    </source>
</evidence>
<dbReference type="InterPro" id="IPR040442">
    <property type="entry name" value="Pyrv_kinase-like_dom_sf"/>
</dbReference>
<dbReference type="RefSeq" id="WP_290398219.1">
    <property type="nucleotide sequence ID" value="NZ_JAUHLN010000001.1"/>
</dbReference>
<keyword evidence="2" id="KW-1185">Reference proteome</keyword>
<keyword evidence="1" id="KW-0456">Lyase</keyword>
<proteinExistence type="predicted"/>
<dbReference type="PANTHER" id="PTHR42905:SF16">
    <property type="entry name" value="CARBOXYPHOSPHONOENOLPYRUVATE PHOSPHONOMUTASE-LIKE PROTEIN (AFU_ORTHOLOGUE AFUA_5G07230)"/>
    <property type="match status" value="1"/>
</dbReference>
<dbReference type="Pfam" id="PF13714">
    <property type="entry name" value="PEP_mutase"/>
    <property type="match status" value="1"/>
</dbReference>
<dbReference type="InterPro" id="IPR039556">
    <property type="entry name" value="ICL/PEPM"/>
</dbReference>
<dbReference type="Gene3D" id="3.20.20.60">
    <property type="entry name" value="Phosphoenolpyruvate-binding domains"/>
    <property type="match status" value="1"/>
</dbReference>
<dbReference type="Proteomes" id="UP001168694">
    <property type="component" value="Unassembled WGS sequence"/>
</dbReference>
<comment type="caution">
    <text evidence="1">The sequence shown here is derived from an EMBL/GenBank/DDBJ whole genome shotgun (WGS) entry which is preliminary data.</text>
</comment>
<dbReference type="CDD" id="cd00377">
    <property type="entry name" value="ICL_PEPM"/>
    <property type="match status" value="1"/>
</dbReference>
<dbReference type="EMBL" id="JAUHLN010000001">
    <property type="protein sequence ID" value="MDN4072082.1"/>
    <property type="molecule type" value="Genomic_DNA"/>
</dbReference>